<dbReference type="RefSeq" id="WP_212394208.1">
    <property type="nucleotide sequence ID" value="NZ_JAFCJH010000002.1"/>
</dbReference>
<sequence>MKIWNTEDLPDREQFAYWREVLCEAFVTLRPERPRESNFDRFPSRVTAHPLSSINVTTVQSRAHHVIRGDAEIRKSPREVYFLNLQLAGRCRYDTEGRETIVGPNQFAIVDSTRPYHLDFLDDWHVFSFRIPRHILRPLLQAPDCSTGVCVSGHHALGEITIAFLRSIATRLGDLPPEAMEPLAGDLVNLAALSLGATEETKMGQRGSSRRGLHAAILTFIETNLADPLLSASNVAAHFGISIRYVHRVFEEMDKTFGQAVLERRLLRCARDLDASAHMRISDVAFRWGFGDISHFNRSFRQRFGLAPREYRARQRPA</sequence>
<protein>
    <submittedName>
        <fullName evidence="5">Helix-turn-helix domain-containing protein</fullName>
    </submittedName>
</protein>
<name>A0ABS5FCE0_9BRAD</name>
<evidence type="ECO:0000256" key="3">
    <source>
        <dbReference type="ARBA" id="ARBA00023163"/>
    </source>
</evidence>
<dbReference type="Pfam" id="PF14525">
    <property type="entry name" value="AraC_binding_2"/>
    <property type="match status" value="1"/>
</dbReference>
<dbReference type="Proteomes" id="UP001315278">
    <property type="component" value="Unassembled WGS sequence"/>
</dbReference>
<keyword evidence="1" id="KW-0805">Transcription regulation</keyword>
<dbReference type="EMBL" id="JAFCJH010000002">
    <property type="protein sequence ID" value="MBR0794382.1"/>
    <property type="molecule type" value="Genomic_DNA"/>
</dbReference>
<feature type="domain" description="HTH araC/xylS-type" evidence="4">
    <location>
        <begin position="215"/>
        <end position="314"/>
    </location>
</feature>
<evidence type="ECO:0000313" key="6">
    <source>
        <dbReference type="Proteomes" id="UP001315278"/>
    </source>
</evidence>
<keyword evidence="6" id="KW-1185">Reference proteome</keyword>
<dbReference type="PROSITE" id="PS01124">
    <property type="entry name" value="HTH_ARAC_FAMILY_2"/>
    <property type="match status" value="1"/>
</dbReference>
<dbReference type="InterPro" id="IPR035418">
    <property type="entry name" value="AraC-bd_2"/>
</dbReference>
<evidence type="ECO:0000313" key="5">
    <source>
        <dbReference type="EMBL" id="MBR0794382.1"/>
    </source>
</evidence>
<dbReference type="SMART" id="SM00342">
    <property type="entry name" value="HTH_ARAC"/>
    <property type="match status" value="1"/>
</dbReference>
<dbReference type="Gene3D" id="1.10.10.60">
    <property type="entry name" value="Homeodomain-like"/>
    <property type="match status" value="1"/>
</dbReference>
<gene>
    <name evidence="5" type="ORF">JQ615_03165</name>
</gene>
<dbReference type="SUPFAM" id="SSF46689">
    <property type="entry name" value="Homeodomain-like"/>
    <property type="match status" value="1"/>
</dbReference>
<dbReference type="InterPro" id="IPR020449">
    <property type="entry name" value="Tscrpt_reg_AraC-type_HTH"/>
</dbReference>
<dbReference type="InterPro" id="IPR018060">
    <property type="entry name" value="HTH_AraC"/>
</dbReference>
<accession>A0ABS5FCE0</accession>
<reference evidence="6" key="1">
    <citation type="journal article" date="2021" name="ISME J.">
        <title>Evolutionary origin and ecological implication of a unique nif island in free-living Bradyrhizobium lineages.</title>
        <authorList>
            <person name="Tao J."/>
        </authorList>
    </citation>
    <scope>NUCLEOTIDE SEQUENCE [LARGE SCALE GENOMIC DNA]</scope>
    <source>
        <strain evidence="6">SZCCT0434</strain>
    </source>
</reference>
<dbReference type="Pfam" id="PF12833">
    <property type="entry name" value="HTH_18"/>
    <property type="match status" value="1"/>
</dbReference>
<proteinExistence type="predicted"/>
<keyword evidence="2" id="KW-0238">DNA-binding</keyword>
<keyword evidence="3" id="KW-0804">Transcription</keyword>
<evidence type="ECO:0000256" key="2">
    <source>
        <dbReference type="ARBA" id="ARBA00023125"/>
    </source>
</evidence>
<evidence type="ECO:0000259" key="4">
    <source>
        <dbReference type="PROSITE" id="PS01124"/>
    </source>
</evidence>
<organism evidence="5 6">
    <name type="scientific">Bradyrhizobium jicamae</name>
    <dbReference type="NCBI Taxonomy" id="280332"/>
    <lineage>
        <taxon>Bacteria</taxon>
        <taxon>Pseudomonadati</taxon>
        <taxon>Pseudomonadota</taxon>
        <taxon>Alphaproteobacteria</taxon>
        <taxon>Hyphomicrobiales</taxon>
        <taxon>Nitrobacteraceae</taxon>
        <taxon>Bradyrhizobium</taxon>
    </lineage>
</organism>
<dbReference type="PANTHER" id="PTHR46796">
    <property type="entry name" value="HTH-TYPE TRANSCRIPTIONAL ACTIVATOR RHAS-RELATED"/>
    <property type="match status" value="1"/>
</dbReference>
<evidence type="ECO:0000256" key="1">
    <source>
        <dbReference type="ARBA" id="ARBA00023015"/>
    </source>
</evidence>
<comment type="caution">
    <text evidence="5">The sequence shown here is derived from an EMBL/GenBank/DDBJ whole genome shotgun (WGS) entry which is preliminary data.</text>
</comment>
<dbReference type="PANTHER" id="PTHR46796:SF6">
    <property type="entry name" value="ARAC SUBFAMILY"/>
    <property type="match status" value="1"/>
</dbReference>
<dbReference type="InterPro" id="IPR009057">
    <property type="entry name" value="Homeodomain-like_sf"/>
</dbReference>
<dbReference type="InterPro" id="IPR050204">
    <property type="entry name" value="AraC_XylS_family_regulators"/>
</dbReference>
<dbReference type="PRINTS" id="PR00032">
    <property type="entry name" value="HTHARAC"/>
</dbReference>